<organism evidence="2 3">
    <name type="scientific">Solirubrobacter deserti</name>
    <dbReference type="NCBI Taxonomy" id="2282478"/>
    <lineage>
        <taxon>Bacteria</taxon>
        <taxon>Bacillati</taxon>
        <taxon>Actinomycetota</taxon>
        <taxon>Thermoleophilia</taxon>
        <taxon>Solirubrobacterales</taxon>
        <taxon>Solirubrobacteraceae</taxon>
        <taxon>Solirubrobacter</taxon>
    </lineage>
</organism>
<keyword evidence="1" id="KW-0472">Membrane</keyword>
<proteinExistence type="predicted"/>
<dbReference type="Proteomes" id="UP001147700">
    <property type="component" value="Unassembled WGS sequence"/>
</dbReference>
<evidence type="ECO:0000313" key="2">
    <source>
        <dbReference type="EMBL" id="MDA0136971.1"/>
    </source>
</evidence>
<keyword evidence="1" id="KW-0812">Transmembrane</keyword>
<evidence type="ECO:0008006" key="4">
    <source>
        <dbReference type="Google" id="ProtNLM"/>
    </source>
</evidence>
<name>A0ABT4RF33_9ACTN</name>
<dbReference type="RefSeq" id="WP_202956136.1">
    <property type="nucleotide sequence ID" value="NZ_JAPCID010000007.1"/>
</dbReference>
<sequence>MFRRKATAPDGSRWTLGRRWLPRRKRMEGVDTGSFEFPDLGSADDILGAILLVVFGAIAILFLIVTLFNVVVLAIELTILILGLILGLFARVVLRKPWTVFAKSGPWLEERQVVGWRASRRLLDELAGEIESGRLQLALDDRRRLDD</sequence>
<accession>A0ABT4RF33</accession>
<dbReference type="EMBL" id="JAPCID010000007">
    <property type="protein sequence ID" value="MDA0136971.1"/>
    <property type="molecule type" value="Genomic_DNA"/>
</dbReference>
<feature type="transmembrane region" description="Helical" evidence="1">
    <location>
        <begin position="46"/>
        <end position="65"/>
    </location>
</feature>
<gene>
    <name evidence="2" type="ORF">OJ962_05635</name>
</gene>
<protein>
    <recommendedName>
        <fullName evidence="4">DUF983 domain-containing protein</fullName>
    </recommendedName>
</protein>
<evidence type="ECO:0000313" key="3">
    <source>
        <dbReference type="Proteomes" id="UP001147700"/>
    </source>
</evidence>
<keyword evidence="3" id="KW-1185">Reference proteome</keyword>
<feature type="transmembrane region" description="Helical" evidence="1">
    <location>
        <begin position="71"/>
        <end position="94"/>
    </location>
</feature>
<reference evidence="2" key="1">
    <citation type="submission" date="2022-10" db="EMBL/GenBank/DDBJ databases">
        <title>The WGS of Solirubrobacter sp. CPCC 204708.</title>
        <authorList>
            <person name="Jiang Z."/>
        </authorList>
    </citation>
    <scope>NUCLEOTIDE SEQUENCE</scope>
    <source>
        <strain evidence="2">CPCC 204708</strain>
    </source>
</reference>
<comment type="caution">
    <text evidence="2">The sequence shown here is derived from an EMBL/GenBank/DDBJ whole genome shotgun (WGS) entry which is preliminary data.</text>
</comment>
<evidence type="ECO:0000256" key="1">
    <source>
        <dbReference type="SAM" id="Phobius"/>
    </source>
</evidence>
<keyword evidence="1" id="KW-1133">Transmembrane helix</keyword>